<organism evidence="2 3">
    <name type="scientific">Ehrlichia chaffeensis (strain ATCC CRL-10679 / Arkansas)</name>
    <dbReference type="NCBI Taxonomy" id="205920"/>
    <lineage>
        <taxon>Bacteria</taxon>
        <taxon>Pseudomonadati</taxon>
        <taxon>Pseudomonadota</taxon>
        <taxon>Alphaproteobacteria</taxon>
        <taxon>Rickettsiales</taxon>
        <taxon>Anaplasmataceae</taxon>
        <taxon>Ehrlichia</taxon>
    </lineage>
</organism>
<evidence type="ECO:0000256" key="1">
    <source>
        <dbReference type="SAM" id="Phobius"/>
    </source>
</evidence>
<evidence type="ECO:0000313" key="3">
    <source>
        <dbReference type="Proteomes" id="UP000008320"/>
    </source>
</evidence>
<feature type="transmembrane region" description="Helical" evidence="1">
    <location>
        <begin position="38"/>
        <end position="66"/>
    </location>
</feature>
<gene>
    <name evidence="2" type="ordered locus">ECH_0909</name>
</gene>
<evidence type="ECO:0000313" key="2">
    <source>
        <dbReference type="EMBL" id="ABD45008.1"/>
    </source>
</evidence>
<reference evidence="2 3" key="1">
    <citation type="journal article" date="2006" name="PLoS Genet.">
        <title>Comparative genomics of emerging human ehrlichiosis agents.</title>
        <authorList>
            <person name="Dunning Hotopp J.C."/>
            <person name="Lin M."/>
            <person name="Madupu R."/>
            <person name="Crabtree J."/>
            <person name="Angiuoli S.V."/>
            <person name="Eisen J.A."/>
            <person name="Seshadri R."/>
            <person name="Ren Q."/>
            <person name="Wu M."/>
            <person name="Utterback T.R."/>
            <person name="Smith S."/>
            <person name="Lewis M."/>
            <person name="Khouri H."/>
            <person name="Zhang C."/>
            <person name="Niu H."/>
            <person name="Lin Q."/>
            <person name="Ohashi N."/>
            <person name="Zhi N."/>
            <person name="Nelson W."/>
            <person name="Brinkac L.M."/>
            <person name="Dodson R.J."/>
            <person name="Rosovitz M.J."/>
            <person name="Sundaram J."/>
            <person name="Daugherty S.C."/>
            <person name="Davidsen T."/>
            <person name="Durkin A.S."/>
            <person name="Gwinn M."/>
            <person name="Haft D.H."/>
            <person name="Selengut J.D."/>
            <person name="Sullivan S.A."/>
            <person name="Zafar N."/>
            <person name="Zhou L."/>
            <person name="Benahmed F."/>
            <person name="Forberger H."/>
            <person name="Halpin R."/>
            <person name="Mulligan S."/>
            <person name="Robinson J."/>
            <person name="White O."/>
            <person name="Rikihisa Y."/>
            <person name="Tettelin H."/>
        </authorList>
    </citation>
    <scope>NUCLEOTIDE SEQUENCE [LARGE SCALE GENOMIC DNA]</scope>
    <source>
        <strain evidence="3">ATCC CRL-10679 / Arkansas</strain>
    </source>
</reference>
<keyword evidence="1" id="KW-1133">Transmembrane helix</keyword>
<accession>Q2GFT2</accession>
<dbReference type="HOGENOM" id="CLU_2715979_0_0_5"/>
<sequence length="72" mass="8405">MLKWGIIVRFNNLINESIQCNSSCEMFLNITYLLFLPLSKYILCFSILQCSLLYIFVVYNAMIVIISGRVFI</sequence>
<dbReference type="KEGG" id="ech:ECH_0909"/>
<dbReference type="Proteomes" id="UP000008320">
    <property type="component" value="Chromosome"/>
</dbReference>
<name>Q2GFT2_EHRCR</name>
<proteinExistence type="predicted"/>
<keyword evidence="3" id="KW-1185">Reference proteome</keyword>
<dbReference type="AlphaFoldDB" id="Q2GFT2"/>
<keyword evidence="1" id="KW-0812">Transmembrane</keyword>
<dbReference type="EMBL" id="CP000236">
    <property type="protein sequence ID" value="ABD45008.1"/>
    <property type="molecule type" value="Genomic_DNA"/>
</dbReference>
<keyword evidence="1" id="KW-0472">Membrane</keyword>
<protein>
    <submittedName>
        <fullName evidence="2">Uncharacterized protein</fullName>
    </submittedName>
</protein>